<organism evidence="1">
    <name type="scientific">Rhizophora mucronata</name>
    <name type="common">Asiatic mangrove</name>
    <dbReference type="NCBI Taxonomy" id="61149"/>
    <lineage>
        <taxon>Eukaryota</taxon>
        <taxon>Viridiplantae</taxon>
        <taxon>Streptophyta</taxon>
        <taxon>Embryophyta</taxon>
        <taxon>Tracheophyta</taxon>
        <taxon>Spermatophyta</taxon>
        <taxon>Magnoliopsida</taxon>
        <taxon>eudicotyledons</taxon>
        <taxon>Gunneridae</taxon>
        <taxon>Pentapetalae</taxon>
        <taxon>rosids</taxon>
        <taxon>fabids</taxon>
        <taxon>Malpighiales</taxon>
        <taxon>Rhizophoraceae</taxon>
        <taxon>Rhizophora</taxon>
    </lineage>
</organism>
<dbReference type="AlphaFoldDB" id="A0A2P2L3S6"/>
<protein>
    <submittedName>
        <fullName evidence="1">Uncharacterized protein</fullName>
    </submittedName>
</protein>
<name>A0A2P2L3S6_RHIMU</name>
<proteinExistence type="predicted"/>
<accession>A0A2P2L3S6</accession>
<evidence type="ECO:0000313" key="1">
    <source>
        <dbReference type="EMBL" id="MBX12634.1"/>
    </source>
</evidence>
<reference evidence="1" key="1">
    <citation type="submission" date="2018-02" db="EMBL/GenBank/DDBJ databases">
        <title>Rhizophora mucronata_Transcriptome.</title>
        <authorList>
            <person name="Meera S.P."/>
            <person name="Sreeshan A."/>
            <person name="Augustine A."/>
        </authorList>
    </citation>
    <scope>NUCLEOTIDE SEQUENCE</scope>
    <source>
        <tissue evidence="1">Leaf</tissue>
    </source>
</reference>
<dbReference type="EMBL" id="GGEC01032150">
    <property type="protein sequence ID" value="MBX12634.1"/>
    <property type="molecule type" value="Transcribed_RNA"/>
</dbReference>
<sequence length="51" mass="5952">MQLKNIKKISSGQKFLAADKIYKQLHATPTKCSYVSSSKQYIYIEKKKKKE</sequence>